<organism evidence="4 5">
    <name type="scientific">Paramuricea clavata</name>
    <name type="common">Red gorgonian</name>
    <name type="synonym">Violescent sea-whip</name>
    <dbReference type="NCBI Taxonomy" id="317549"/>
    <lineage>
        <taxon>Eukaryota</taxon>
        <taxon>Metazoa</taxon>
        <taxon>Cnidaria</taxon>
        <taxon>Anthozoa</taxon>
        <taxon>Octocorallia</taxon>
        <taxon>Malacalcyonacea</taxon>
        <taxon>Plexauridae</taxon>
        <taxon>Paramuricea</taxon>
    </lineage>
</organism>
<dbReference type="SUPFAM" id="SSF56672">
    <property type="entry name" value="DNA/RNA polymerases"/>
    <property type="match status" value="1"/>
</dbReference>
<gene>
    <name evidence="4" type="ORF">PACLA_8A028280</name>
</gene>
<feature type="region of interest" description="Disordered" evidence="1">
    <location>
        <begin position="726"/>
        <end position="750"/>
    </location>
</feature>
<evidence type="ECO:0000313" key="4">
    <source>
        <dbReference type="EMBL" id="CAB3981315.1"/>
    </source>
</evidence>
<dbReference type="Pfam" id="PF18701">
    <property type="entry name" value="DUF5641"/>
    <property type="match status" value="1"/>
</dbReference>
<feature type="region of interest" description="Disordered" evidence="1">
    <location>
        <begin position="323"/>
        <end position="369"/>
    </location>
</feature>
<proteinExistence type="predicted"/>
<sequence length="768" mass="88819">MTHLIIAKENPWLMNNPYHEDKSKALTYQLGKFWEVESIGIQNDDSLIANKEFLREIRYDSENRYEVNLLWKSGQIPRSNLHRKLKGNEELLCEYNKVIQQQTKDGIVERVLDQNEPDEVTYYLPHHGVIRSDKETTKLRVVFDGSAKPDNTNLSINECLETGPNLVPHLFDVVVKFRGYPIAMIADVEKAFHQVLIAPEDRRMMRFLGFDDVNKANPEIVKYQFCRLPFGLTSSPAILSSVLQHHFNKQQYQAPEVVSLLQESFYVDDLATGASTDEEANRIYEQSSELMNRGGFRLRKWYTNLEALRAKINVTVNNNPENVVNSETVSGKPGDVVKSATPGSKHEPEENLESPVNSVKESWPEQPLTNGIDNEEVALSEMRKTPPAVVRSLVNLSQRGEILERIDEIIDCKRYSTKLRLLRVSATVQRCAKIWRHDDRVPKNTELTADELKQAERMWIKAIQEQTFPDELQYLKGSKKSPKQIVTQLSLYLDEHGIIRCEGRIQHSSHEDVTKQPILLPSRHWYTDLLICERHRTVHHDGIRETVNCIREDYWILRARESVKRVLKNSLTFIYDDEEGVSYALTPSHLIYGRQISSHLNHRHYEVVSTIKTLTKRAKHQQRMLDQFTKQWRKEDLLSLRESAKLSAKPSKETIKIKIADIVILRNDSTKRVFWKFGKVEELIPSKDGIIRAARVKVQGDGGKQVILRRPIQHLIPLEVKAQLPEPECNQPPVNSVEEEETESARPRRKAAIAADRFRAELYQRYTI</sequence>
<dbReference type="InterPro" id="IPR043128">
    <property type="entry name" value="Rev_trsase/Diguanyl_cyclase"/>
</dbReference>
<dbReference type="AlphaFoldDB" id="A0A6S7FNM2"/>
<keyword evidence="5" id="KW-1185">Reference proteome</keyword>
<dbReference type="Proteomes" id="UP001152795">
    <property type="component" value="Unassembled WGS sequence"/>
</dbReference>
<dbReference type="Pfam" id="PF00078">
    <property type="entry name" value="RVT_1"/>
    <property type="match status" value="1"/>
</dbReference>
<dbReference type="InterPro" id="IPR000477">
    <property type="entry name" value="RT_dom"/>
</dbReference>
<dbReference type="Gene3D" id="3.30.70.270">
    <property type="match status" value="1"/>
</dbReference>
<feature type="domain" description="DUF5641" evidence="3">
    <location>
        <begin position="617"/>
        <end position="718"/>
    </location>
</feature>
<dbReference type="OrthoDB" id="5920040at2759"/>
<evidence type="ECO:0000259" key="2">
    <source>
        <dbReference type="Pfam" id="PF00078"/>
    </source>
</evidence>
<dbReference type="EMBL" id="CACRXK020000374">
    <property type="protein sequence ID" value="CAB3981315.1"/>
    <property type="molecule type" value="Genomic_DNA"/>
</dbReference>
<evidence type="ECO:0000256" key="1">
    <source>
        <dbReference type="SAM" id="MobiDB-lite"/>
    </source>
</evidence>
<evidence type="ECO:0000313" key="5">
    <source>
        <dbReference type="Proteomes" id="UP001152795"/>
    </source>
</evidence>
<dbReference type="InterPro" id="IPR040676">
    <property type="entry name" value="DUF5641"/>
</dbReference>
<protein>
    <submittedName>
        <fullName evidence="4">Uncharacterized protein</fullName>
    </submittedName>
</protein>
<dbReference type="InterPro" id="IPR043502">
    <property type="entry name" value="DNA/RNA_pol_sf"/>
</dbReference>
<dbReference type="PANTHER" id="PTHR47331:SF1">
    <property type="entry name" value="GAG-LIKE PROTEIN"/>
    <property type="match status" value="1"/>
</dbReference>
<dbReference type="Gene3D" id="3.10.10.10">
    <property type="entry name" value="HIV Type 1 Reverse Transcriptase, subunit A, domain 1"/>
    <property type="match status" value="1"/>
</dbReference>
<feature type="domain" description="Reverse transcriptase" evidence="2">
    <location>
        <begin position="175"/>
        <end position="299"/>
    </location>
</feature>
<accession>A0A6S7FNM2</accession>
<comment type="caution">
    <text evidence="4">The sequence shown here is derived from an EMBL/GenBank/DDBJ whole genome shotgun (WGS) entry which is preliminary data.</text>
</comment>
<dbReference type="PANTHER" id="PTHR47331">
    <property type="entry name" value="PHD-TYPE DOMAIN-CONTAINING PROTEIN"/>
    <property type="match status" value="1"/>
</dbReference>
<name>A0A6S7FNM2_PARCT</name>
<reference evidence="4" key="1">
    <citation type="submission" date="2020-04" db="EMBL/GenBank/DDBJ databases">
        <authorList>
            <person name="Alioto T."/>
            <person name="Alioto T."/>
            <person name="Gomez Garrido J."/>
        </authorList>
    </citation>
    <scope>NUCLEOTIDE SEQUENCE</scope>
    <source>
        <strain evidence="4">A484AB</strain>
    </source>
</reference>
<evidence type="ECO:0000259" key="3">
    <source>
        <dbReference type="Pfam" id="PF18701"/>
    </source>
</evidence>